<feature type="compositionally biased region" description="Low complexity" evidence="1">
    <location>
        <begin position="1"/>
        <end position="18"/>
    </location>
</feature>
<accession>A0ABD0NFS2</accession>
<protein>
    <submittedName>
        <fullName evidence="2">Uncharacterized protein</fullName>
    </submittedName>
</protein>
<reference evidence="2 3" key="1">
    <citation type="submission" date="2024-05" db="EMBL/GenBank/DDBJ databases">
        <title>Genome sequencing and assembly of Indian major carp, Cirrhinus mrigala (Hamilton, 1822).</title>
        <authorList>
            <person name="Mohindra V."/>
            <person name="Chowdhury L.M."/>
            <person name="Lal K."/>
            <person name="Jena J.K."/>
        </authorList>
    </citation>
    <scope>NUCLEOTIDE SEQUENCE [LARGE SCALE GENOMIC DNA]</scope>
    <source>
        <strain evidence="2">CM1030</strain>
        <tissue evidence="2">Blood</tissue>
    </source>
</reference>
<sequence length="50" mass="4924">PSSTMAPPSIGSAIGPPSGLRPGSHLAPPALGPFCLHPGSFLLLIRPGPV</sequence>
<dbReference type="Proteomes" id="UP001529510">
    <property type="component" value="Unassembled WGS sequence"/>
</dbReference>
<proteinExistence type="predicted"/>
<evidence type="ECO:0000313" key="3">
    <source>
        <dbReference type="Proteomes" id="UP001529510"/>
    </source>
</evidence>
<dbReference type="EMBL" id="JAMKFB020000022">
    <property type="protein sequence ID" value="KAL0160076.1"/>
    <property type="molecule type" value="Genomic_DNA"/>
</dbReference>
<keyword evidence="3" id="KW-1185">Reference proteome</keyword>
<feature type="non-terminal residue" evidence="2">
    <location>
        <position position="50"/>
    </location>
</feature>
<feature type="non-terminal residue" evidence="2">
    <location>
        <position position="1"/>
    </location>
</feature>
<feature type="region of interest" description="Disordered" evidence="1">
    <location>
        <begin position="1"/>
        <end position="24"/>
    </location>
</feature>
<comment type="caution">
    <text evidence="2">The sequence shown here is derived from an EMBL/GenBank/DDBJ whole genome shotgun (WGS) entry which is preliminary data.</text>
</comment>
<evidence type="ECO:0000256" key="1">
    <source>
        <dbReference type="SAM" id="MobiDB-lite"/>
    </source>
</evidence>
<organism evidence="2 3">
    <name type="scientific">Cirrhinus mrigala</name>
    <name type="common">Mrigala</name>
    <dbReference type="NCBI Taxonomy" id="683832"/>
    <lineage>
        <taxon>Eukaryota</taxon>
        <taxon>Metazoa</taxon>
        <taxon>Chordata</taxon>
        <taxon>Craniata</taxon>
        <taxon>Vertebrata</taxon>
        <taxon>Euteleostomi</taxon>
        <taxon>Actinopterygii</taxon>
        <taxon>Neopterygii</taxon>
        <taxon>Teleostei</taxon>
        <taxon>Ostariophysi</taxon>
        <taxon>Cypriniformes</taxon>
        <taxon>Cyprinidae</taxon>
        <taxon>Labeoninae</taxon>
        <taxon>Labeonini</taxon>
        <taxon>Cirrhinus</taxon>
    </lineage>
</organism>
<gene>
    <name evidence="2" type="ORF">M9458_043801</name>
</gene>
<name>A0ABD0NFS2_CIRMR</name>
<evidence type="ECO:0000313" key="2">
    <source>
        <dbReference type="EMBL" id="KAL0160076.1"/>
    </source>
</evidence>
<dbReference type="AlphaFoldDB" id="A0ABD0NFS2"/>